<reference evidence="1" key="1">
    <citation type="journal article" date="2021" name="Environ. Microbiol.">
        <title>Gene family expansions and transcriptome signatures uncover fungal adaptations to wood decay.</title>
        <authorList>
            <person name="Hage H."/>
            <person name="Miyauchi S."/>
            <person name="Viragh M."/>
            <person name="Drula E."/>
            <person name="Min B."/>
            <person name="Chaduli D."/>
            <person name="Navarro D."/>
            <person name="Favel A."/>
            <person name="Norest M."/>
            <person name="Lesage-Meessen L."/>
            <person name="Balint B."/>
            <person name="Merenyi Z."/>
            <person name="de Eugenio L."/>
            <person name="Morin E."/>
            <person name="Martinez A.T."/>
            <person name="Baldrian P."/>
            <person name="Stursova M."/>
            <person name="Martinez M.J."/>
            <person name="Novotny C."/>
            <person name="Magnuson J.K."/>
            <person name="Spatafora J.W."/>
            <person name="Maurice S."/>
            <person name="Pangilinan J."/>
            <person name="Andreopoulos W."/>
            <person name="LaButti K."/>
            <person name="Hundley H."/>
            <person name="Na H."/>
            <person name="Kuo A."/>
            <person name="Barry K."/>
            <person name="Lipzen A."/>
            <person name="Henrissat B."/>
            <person name="Riley R."/>
            <person name="Ahrendt S."/>
            <person name="Nagy L.G."/>
            <person name="Grigoriev I.V."/>
            <person name="Martin F."/>
            <person name="Rosso M.N."/>
        </authorList>
    </citation>
    <scope>NUCLEOTIDE SEQUENCE</scope>
    <source>
        <strain evidence="1">CBS 384.51</strain>
    </source>
</reference>
<dbReference type="EMBL" id="MU274901">
    <property type="protein sequence ID" value="KAI0093744.1"/>
    <property type="molecule type" value="Genomic_DNA"/>
</dbReference>
<protein>
    <submittedName>
        <fullName evidence="1">Kinase-like domain-containing protein</fullName>
    </submittedName>
</protein>
<keyword evidence="2" id="KW-1185">Reference proteome</keyword>
<sequence>MCLAKALYSVLSTLSALCSFITNTALKFPSIAATLGTRLSDVVSSAIQLYLPLSLFSRIVAAINPYIPEPPIQLCVLGSGIHCDAVRHRPTISDLADQLVCHLVGLVQSSCGALFDSFYRTLSVPYGVVTDWLFSLFDSAFFFLDSLWVLKIFNTPLDGEELYATDKGSASLAIVQVLHGNLWYPTDRQGELFWPNGNRSLNAYLLQNGPMSASDAMHVFRQLVEVVAACHRRDAAHRDIKPDNIFIDSNLKVKPTDSGNSLEPSSTHLPNHSKFQVEKGDARALGVVLYEMVASRRPFRTIEVIKEGSIVFGLSHIGNLAGLVSLWLVIRDCLQTDPEKQ</sequence>
<accession>A0ACB8UI51</accession>
<dbReference type="Proteomes" id="UP001055072">
    <property type="component" value="Unassembled WGS sequence"/>
</dbReference>
<evidence type="ECO:0000313" key="2">
    <source>
        <dbReference type="Proteomes" id="UP001055072"/>
    </source>
</evidence>
<evidence type="ECO:0000313" key="1">
    <source>
        <dbReference type="EMBL" id="KAI0093744.1"/>
    </source>
</evidence>
<proteinExistence type="predicted"/>
<comment type="caution">
    <text evidence="1">The sequence shown here is derived from an EMBL/GenBank/DDBJ whole genome shotgun (WGS) entry which is preliminary data.</text>
</comment>
<gene>
    <name evidence="1" type="ORF">BDY19DRAFT_902484</name>
</gene>
<organism evidence="1 2">
    <name type="scientific">Irpex rosettiformis</name>
    <dbReference type="NCBI Taxonomy" id="378272"/>
    <lineage>
        <taxon>Eukaryota</taxon>
        <taxon>Fungi</taxon>
        <taxon>Dikarya</taxon>
        <taxon>Basidiomycota</taxon>
        <taxon>Agaricomycotina</taxon>
        <taxon>Agaricomycetes</taxon>
        <taxon>Polyporales</taxon>
        <taxon>Irpicaceae</taxon>
        <taxon>Irpex</taxon>
    </lineage>
</organism>
<name>A0ACB8UI51_9APHY</name>